<dbReference type="AlphaFoldDB" id="B9RV77"/>
<organism evidence="1 2">
    <name type="scientific">Ricinus communis</name>
    <name type="common">Castor bean</name>
    <dbReference type="NCBI Taxonomy" id="3988"/>
    <lineage>
        <taxon>Eukaryota</taxon>
        <taxon>Viridiplantae</taxon>
        <taxon>Streptophyta</taxon>
        <taxon>Embryophyta</taxon>
        <taxon>Tracheophyta</taxon>
        <taxon>Spermatophyta</taxon>
        <taxon>Magnoliopsida</taxon>
        <taxon>eudicotyledons</taxon>
        <taxon>Gunneridae</taxon>
        <taxon>Pentapetalae</taxon>
        <taxon>rosids</taxon>
        <taxon>fabids</taxon>
        <taxon>Malpighiales</taxon>
        <taxon>Euphorbiaceae</taxon>
        <taxon>Acalyphoideae</taxon>
        <taxon>Acalypheae</taxon>
        <taxon>Ricinus</taxon>
    </lineage>
</organism>
<dbReference type="Proteomes" id="UP000008311">
    <property type="component" value="Unassembled WGS sequence"/>
</dbReference>
<dbReference type="InParanoid" id="B9RV77"/>
<evidence type="ECO:0000313" key="2">
    <source>
        <dbReference type="Proteomes" id="UP000008311"/>
    </source>
</evidence>
<keyword evidence="2" id="KW-1185">Reference proteome</keyword>
<proteinExistence type="predicted"/>
<protein>
    <submittedName>
        <fullName evidence="1">Uncharacterized protein</fullName>
    </submittedName>
</protein>
<gene>
    <name evidence="1" type="ORF">RCOM_0900630</name>
</gene>
<evidence type="ECO:0000313" key="1">
    <source>
        <dbReference type="EMBL" id="EEF44810.1"/>
    </source>
</evidence>
<accession>B9RV77</accession>
<reference evidence="2" key="1">
    <citation type="journal article" date="2010" name="Nat. Biotechnol.">
        <title>Draft genome sequence of the oilseed species Ricinus communis.</title>
        <authorList>
            <person name="Chan A.P."/>
            <person name="Crabtree J."/>
            <person name="Zhao Q."/>
            <person name="Lorenzi H."/>
            <person name="Orvis J."/>
            <person name="Puiu D."/>
            <person name="Melake-Berhan A."/>
            <person name="Jones K.M."/>
            <person name="Redman J."/>
            <person name="Chen G."/>
            <person name="Cahoon E.B."/>
            <person name="Gedil M."/>
            <person name="Stanke M."/>
            <person name="Haas B.J."/>
            <person name="Wortman J.R."/>
            <person name="Fraser-Liggett C.M."/>
            <person name="Ravel J."/>
            <person name="Rabinowicz P.D."/>
        </authorList>
    </citation>
    <scope>NUCLEOTIDE SEQUENCE [LARGE SCALE GENOMIC DNA]</scope>
    <source>
        <strain evidence="2">cv. Hale</strain>
    </source>
</reference>
<dbReference type="EMBL" id="EQ973818">
    <property type="protein sequence ID" value="EEF44810.1"/>
    <property type="molecule type" value="Genomic_DNA"/>
</dbReference>
<sequence>MEDTRWVFYKCLARFMVNNGCCLAEYMEAKKFLAMALVSVIFRQANTGAHSLAGASVDYASPTVWHLAPSFIGPMPIADD</sequence>
<name>B9RV77_RICCO</name>